<protein>
    <recommendedName>
        <fullName evidence="4">Carboxypeptidase regulatory-like domain-containing protein</fullName>
    </recommendedName>
</protein>
<dbReference type="AlphaFoldDB" id="A0A9X0QGA9"/>
<keyword evidence="1" id="KW-0732">Signal</keyword>
<feature type="chain" id="PRO_5040915388" description="Carboxypeptidase regulatory-like domain-containing protein" evidence="1">
    <location>
        <begin position="22"/>
        <end position="332"/>
    </location>
</feature>
<dbReference type="EMBL" id="JACHEB010000007">
    <property type="protein sequence ID" value="MBB5329713.1"/>
    <property type="molecule type" value="Genomic_DNA"/>
</dbReference>
<dbReference type="SUPFAM" id="SSF49452">
    <property type="entry name" value="Starch-binding domain-like"/>
    <property type="match status" value="1"/>
</dbReference>
<evidence type="ECO:0000256" key="1">
    <source>
        <dbReference type="SAM" id="SignalP"/>
    </source>
</evidence>
<dbReference type="GO" id="GO:0030246">
    <property type="term" value="F:carbohydrate binding"/>
    <property type="evidence" value="ECO:0007669"/>
    <property type="project" value="InterPro"/>
</dbReference>
<dbReference type="Proteomes" id="UP000535182">
    <property type="component" value="Unassembled WGS sequence"/>
</dbReference>
<evidence type="ECO:0000313" key="2">
    <source>
        <dbReference type="EMBL" id="MBB5329713.1"/>
    </source>
</evidence>
<feature type="signal peptide" evidence="1">
    <location>
        <begin position="1"/>
        <end position="21"/>
    </location>
</feature>
<accession>A0A9X0QGA9</accession>
<dbReference type="Gene3D" id="2.60.40.1120">
    <property type="entry name" value="Carboxypeptidase-like, regulatory domain"/>
    <property type="match status" value="1"/>
</dbReference>
<gene>
    <name evidence="2" type="ORF">HDF14_003335</name>
</gene>
<dbReference type="InterPro" id="IPR013784">
    <property type="entry name" value="Carb-bd-like_fold"/>
</dbReference>
<organism evidence="2 3">
    <name type="scientific">Tunturiibacter gelidiferens</name>
    <dbReference type="NCBI Taxonomy" id="3069689"/>
    <lineage>
        <taxon>Bacteria</taxon>
        <taxon>Pseudomonadati</taxon>
        <taxon>Acidobacteriota</taxon>
        <taxon>Terriglobia</taxon>
        <taxon>Terriglobales</taxon>
        <taxon>Acidobacteriaceae</taxon>
        <taxon>Tunturiibacter</taxon>
    </lineage>
</organism>
<keyword evidence="3" id="KW-1185">Reference proteome</keyword>
<dbReference type="RefSeq" id="WP_183978449.1">
    <property type="nucleotide sequence ID" value="NZ_JACHEB010000007.1"/>
</dbReference>
<name>A0A9X0QGA9_9BACT</name>
<comment type="caution">
    <text evidence="2">The sequence shown here is derived from an EMBL/GenBank/DDBJ whole genome shotgun (WGS) entry which is preliminary data.</text>
</comment>
<dbReference type="Pfam" id="PF13620">
    <property type="entry name" value="CarboxypepD_reg"/>
    <property type="match status" value="1"/>
</dbReference>
<evidence type="ECO:0008006" key="4">
    <source>
        <dbReference type="Google" id="ProtNLM"/>
    </source>
</evidence>
<proteinExistence type="predicted"/>
<sequence>MRFCRLLLTLILGVAPITALGQQALAPGPQRGSISGDVTDVDGLVIPDATITLDEPSSSDSQTVTANETGFFVLKSVDPTTPHEIVIKANGFGDWTSPPVTISPGQSFELTDIKLKAAIVETTVSAVTVEQLALEEVKAAEKQRVFGIIPNFYVSYDKNPVPLTSKLKYELAFRAGTDVASIAGDFFIAAINQAADYPDYQQGWKGYGQRFGAAYADSFSNIMIGGAVLPSLLHQDPRYFYQGTGTKKSRALHAISAPFICRGDNGKNEVNFSSMGGDLIASSLTNLYYPDSNRGPGIVFTSFFVNSGGRIANALVQEFLLRKYTHHSDKGD</sequence>
<reference evidence="2 3" key="1">
    <citation type="submission" date="2020-08" db="EMBL/GenBank/DDBJ databases">
        <title>Genomic Encyclopedia of Type Strains, Phase IV (KMG-V): Genome sequencing to study the core and pangenomes of soil and plant-associated prokaryotes.</title>
        <authorList>
            <person name="Whitman W."/>
        </authorList>
    </citation>
    <scope>NUCLEOTIDE SEQUENCE [LARGE SCALE GENOMIC DNA]</scope>
    <source>
        <strain evidence="2 3">X5P2</strain>
    </source>
</reference>
<evidence type="ECO:0000313" key="3">
    <source>
        <dbReference type="Proteomes" id="UP000535182"/>
    </source>
</evidence>